<organism evidence="1">
    <name type="scientific">Hexamita inflata</name>
    <dbReference type="NCBI Taxonomy" id="28002"/>
    <lineage>
        <taxon>Eukaryota</taxon>
        <taxon>Metamonada</taxon>
        <taxon>Diplomonadida</taxon>
        <taxon>Hexamitidae</taxon>
        <taxon>Hexamitinae</taxon>
        <taxon>Hexamita</taxon>
    </lineage>
</organism>
<protein>
    <submittedName>
        <fullName evidence="1">ABC transporter family protein</fullName>
    </submittedName>
    <submittedName>
        <fullName evidence="2">ABC_transporter family protein</fullName>
    </submittedName>
</protein>
<evidence type="ECO:0000313" key="1">
    <source>
        <dbReference type="EMBL" id="CAI9934405.1"/>
    </source>
</evidence>
<dbReference type="EMBL" id="CAXDID020000402">
    <property type="protein sequence ID" value="CAL6087593.1"/>
    <property type="molecule type" value="Genomic_DNA"/>
</dbReference>
<dbReference type="AlphaFoldDB" id="A0AA86TYE7"/>
<accession>A0AA86TYE7</accession>
<dbReference type="PANTHER" id="PTHR19229">
    <property type="entry name" value="ATP-BINDING CASSETTE TRANSPORTER SUBFAMILY A ABCA"/>
    <property type="match status" value="1"/>
</dbReference>
<dbReference type="InterPro" id="IPR026082">
    <property type="entry name" value="ABCA"/>
</dbReference>
<evidence type="ECO:0000313" key="3">
    <source>
        <dbReference type="Proteomes" id="UP001642409"/>
    </source>
</evidence>
<sequence>MFVITENTQFYQKNKLHKQPFQYVTSMRLIDLQPFCNTQYRFYLLKYWSTSNIAYFHLFVIKSTIPFQTTDTYNLQRLIFLDEPTTGLDPVTKRAVWKTIEEAKNNKIIILTTHSMEEADALSQYIGIMAAGQMRAIGTRQRLKSRFGSGYRLQIIHSVNSADEIDDLVFMAAPNIRIDRREPVPADKELVRSFYIIPPGDPISFVYEACQEQREQGLIKEFGLEFTSLEEVFLTIAQMVEPPDEAEKGLLAL</sequence>
<dbReference type="GO" id="GO:0016020">
    <property type="term" value="C:membrane"/>
    <property type="evidence" value="ECO:0007669"/>
    <property type="project" value="InterPro"/>
</dbReference>
<reference evidence="1" key="1">
    <citation type="submission" date="2023-06" db="EMBL/GenBank/DDBJ databases">
        <authorList>
            <person name="Kurt Z."/>
        </authorList>
    </citation>
    <scope>NUCLEOTIDE SEQUENCE</scope>
</reference>
<dbReference type="GO" id="GO:0140359">
    <property type="term" value="F:ABC-type transporter activity"/>
    <property type="evidence" value="ECO:0007669"/>
    <property type="project" value="InterPro"/>
</dbReference>
<dbReference type="EMBL" id="CATOUU010000569">
    <property type="protein sequence ID" value="CAI9934405.1"/>
    <property type="molecule type" value="Genomic_DNA"/>
</dbReference>
<gene>
    <name evidence="1" type="ORF">HINF_LOCUS22050</name>
    <name evidence="2" type="ORF">HINF_LOCUS63719</name>
</gene>
<comment type="caution">
    <text evidence="1">The sequence shown here is derived from an EMBL/GenBank/DDBJ whole genome shotgun (WGS) entry which is preliminary data.</text>
</comment>
<name>A0AA86TYE7_9EUKA</name>
<evidence type="ECO:0000313" key="2">
    <source>
        <dbReference type="EMBL" id="CAL6087593.1"/>
    </source>
</evidence>
<dbReference type="Gene3D" id="3.40.50.300">
    <property type="entry name" value="P-loop containing nucleotide triphosphate hydrolases"/>
    <property type="match status" value="1"/>
</dbReference>
<keyword evidence="3" id="KW-1185">Reference proteome</keyword>
<reference evidence="2 3" key="2">
    <citation type="submission" date="2024-07" db="EMBL/GenBank/DDBJ databases">
        <authorList>
            <person name="Akdeniz Z."/>
        </authorList>
    </citation>
    <scope>NUCLEOTIDE SEQUENCE [LARGE SCALE GENOMIC DNA]</scope>
</reference>
<dbReference type="InterPro" id="IPR027417">
    <property type="entry name" value="P-loop_NTPase"/>
</dbReference>
<dbReference type="Proteomes" id="UP001642409">
    <property type="component" value="Unassembled WGS sequence"/>
</dbReference>
<proteinExistence type="predicted"/>
<dbReference type="SUPFAM" id="SSF52540">
    <property type="entry name" value="P-loop containing nucleoside triphosphate hydrolases"/>
    <property type="match status" value="1"/>
</dbReference>